<dbReference type="Proteomes" id="UP001207468">
    <property type="component" value="Unassembled WGS sequence"/>
</dbReference>
<name>A0ACC0TRY5_9AGAM</name>
<protein>
    <submittedName>
        <fullName evidence="1">Uncharacterized protein</fullName>
    </submittedName>
</protein>
<gene>
    <name evidence="1" type="ORF">F5148DRAFT_1154322</name>
</gene>
<accession>A0ACC0TRY5</accession>
<sequence>MVKITGPYKPKKGRFEEDFLVLEKEGELWMRWWTSLTSDRVKSDPAFAVTMAYANVQTLASKTSSWVYKQVEGVRHVHALYVLLKKVAYQLFKLGYPVETVYLWLLEAVGEQGYWWEEWMEGVEAKIVVKAITRELIVRHEYTEGQPAAVEKEVKHLAHEEHEEALREDFGLFRVLGEDEFRVKRGRRKGRWRRNNWVRGRAWRVSCLQINIEQWNGKKW</sequence>
<organism evidence="1 2">
    <name type="scientific">Russula earlei</name>
    <dbReference type="NCBI Taxonomy" id="71964"/>
    <lineage>
        <taxon>Eukaryota</taxon>
        <taxon>Fungi</taxon>
        <taxon>Dikarya</taxon>
        <taxon>Basidiomycota</taxon>
        <taxon>Agaricomycotina</taxon>
        <taxon>Agaricomycetes</taxon>
        <taxon>Russulales</taxon>
        <taxon>Russulaceae</taxon>
        <taxon>Russula</taxon>
    </lineage>
</organism>
<keyword evidence="2" id="KW-1185">Reference proteome</keyword>
<dbReference type="EMBL" id="JAGFNK010000880">
    <property type="protein sequence ID" value="KAI9437850.1"/>
    <property type="molecule type" value="Genomic_DNA"/>
</dbReference>
<evidence type="ECO:0000313" key="2">
    <source>
        <dbReference type="Proteomes" id="UP001207468"/>
    </source>
</evidence>
<proteinExistence type="predicted"/>
<reference evidence="1" key="1">
    <citation type="submission" date="2021-03" db="EMBL/GenBank/DDBJ databases">
        <title>Evolutionary priming and transition to the ectomycorrhizal habit in an iconic lineage of mushroom-forming fungi: is preadaptation a requirement?</title>
        <authorList>
            <consortium name="DOE Joint Genome Institute"/>
            <person name="Looney B.P."/>
            <person name="Miyauchi S."/>
            <person name="Morin E."/>
            <person name="Drula E."/>
            <person name="Courty P.E."/>
            <person name="Chicoki N."/>
            <person name="Fauchery L."/>
            <person name="Kohler A."/>
            <person name="Kuo A."/>
            <person name="LaButti K."/>
            <person name="Pangilinan J."/>
            <person name="Lipzen A."/>
            <person name="Riley R."/>
            <person name="Andreopoulos W."/>
            <person name="He G."/>
            <person name="Johnson J."/>
            <person name="Barry K.W."/>
            <person name="Grigoriev I.V."/>
            <person name="Nagy L."/>
            <person name="Hibbett D."/>
            <person name="Henrissat B."/>
            <person name="Matheny P.B."/>
            <person name="Labbe J."/>
            <person name="Martin A.F."/>
        </authorList>
    </citation>
    <scope>NUCLEOTIDE SEQUENCE</scope>
    <source>
        <strain evidence="1">BPL698</strain>
    </source>
</reference>
<comment type="caution">
    <text evidence="1">The sequence shown here is derived from an EMBL/GenBank/DDBJ whole genome shotgun (WGS) entry which is preliminary data.</text>
</comment>
<evidence type="ECO:0000313" key="1">
    <source>
        <dbReference type="EMBL" id="KAI9437850.1"/>
    </source>
</evidence>